<keyword evidence="3 8" id="KW-0812">Transmembrane</keyword>
<keyword evidence="13" id="KW-1185">Reference proteome</keyword>
<dbReference type="RefSeq" id="XP_067764704.1">
    <property type="nucleotide sequence ID" value="XM_067907730.1"/>
</dbReference>
<keyword evidence="4" id="KW-0547">Nucleotide-binding</keyword>
<dbReference type="EMBL" id="AUWU02000004">
    <property type="protein sequence ID" value="KAH0573941.1"/>
    <property type="molecule type" value="Genomic_DNA"/>
</dbReference>
<dbReference type="GO" id="GO:0016020">
    <property type="term" value="C:membrane"/>
    <property type="evidence" value="ECO:0007669"/>
    <property type="project" value="UniProtKB-SubCell"/>
</dbReference>
<evidence type="ECO:0000313" key="12">
    <source>
        <dbReference type="EMBL" id="KAH0573941.1"/>
    </source>
</evidence>
<dbReference type="VEuPathDB" id="GiardiaDB:SS50377_23876"/>
<evidence type="ECO:0000256" key="2">
    <source>
        <dbReference type="ARBA" id="ARBA00022448"/>
    </source>
</evidence>
<dbReference type="GO" id="GO:0005524">
    <property type="term" value="F:ATP binding"/>
    <property type="evidence" value="ECO:0007669"/>
    <property type="project" value="UniProtKB-KW"/>
</dbReference>
<dbReference type="InterPro" id="IPR027417">
    <property type="entry name" value="P-loop_NTPase"/>
</dbReference>
<feature type="transmembrane region" description="Helical" evidence="8">
    <location>
        <begin position="439"/>
        <end position="456"/>
    </location>
</feature>
<evidence type="ECO:0000313" key="10">
    <source>
        <dbReference type="EMBL" id="EST44162.1"/>
    </source>
</evidence>
<feature type="transmembrane region" description="Helical" evidence="8">
    <location>
        <begin position="546"/>
        <end position="565"/>
    </location>
</feature>
<evidence type="ECO:0000313" key="11">
    <source>
        <dbReference type="EMBL" id="KAH0573931.1"/>
    </source>
</evidence>
<dbReference type="InterPro" id="IPR003439">
    <property type="entry name" value="ABC_transporter-like_ATP-bd"/>
</dbReference>
<evidence type="ECO:0000259" key="9">
    <source>
        <dbReference type="PROSITE" id="PS50893"/>
    </source>
</evidence>
<evidence type="ECO:0000256" key="3">
    <source>
        <dbReference type="ARBA" id="ARBA00022692"/>
    </source>
</evidence>
<feature type="domain" description="ABC transporter" evidence="9">
    <location>
        <begin position="28"/>
        <end position="285"/>
    </location>
</feature>
<keyword evidence="2" id="KW-0813">Transport</keyword>
<protein>
    <submittedName>
        <fullName evidence="10">ABC transporter family protein</fullName>
    </submittedName>
</protein>
<feature type="transmembrane region" description="Helical" evidence="8">
    <location>
        <begin position="406"/>
        <end position="427"/>
    </location>
</feature>
<reference evidence="11" key="2">
    <citation type="submission" date="2020-12" db="EMBL/GenBank/DDBJ databases">
        <title>New Spironucleus salmonicida genome in near-complete chromosomes.</title>
        <authorList>
            <person name="Xu F."/>
            <person name="Kurt Z."/>
            <person name="Jimenez-Gonzalez A."/>
            <person name="Astvaldsson A."/>
            <person name="Andersson J.O."/>
            <person name="Svard S.G."/>
        </authorList>
    </citation>
    <scope>NUCLEOTIDE SEQUENCE</scope>
    <source>
        <strain evidence="11">ATCC 50377</strain>
    </source>
</reference>
<dbReference type="KEGG" id="ssao:94297889"/>
<dbReference type="InterPro" id="IPR003593">
    <property type="entry name" value="AAA+_ATPase"/>
</dbReference>
<dbReference type="GO" id="GO:0016887">
    <property type="term" value="F:ATP hydrolysis activity"/>
    <property type="evidence" value="ECO:0007669"/>
    <property type="project" value="InterPro"/>
</dbReference>
<dbReference type="InterPro" id="IPR050352">
    <property type="entry name" value="ABCG_transporters"/>
</dbReference>
<sequence length="663" mass="73834">MSISVDHLSYSVPEGLRQKLHAASRYRYRRQEFCQAEEPFKPILRDISLDVQPGEFVAIIGSSGCGKTSLINIVCNRLYTKTFSGEVRFNGKRVGPWIKRRLGYVQQEDILGAEETVFEAVKFVADLKLPGRHHEELTDRTLASLGLAHVRDSLIGAPAGQGFSAGANKSGISGGERRRTSIARQIVSGAEVLVLDECTSGLDVHTANQLIATLKGLSGRPYDQFTSPDSQRHGLTVLTTIHQPTSQMWGLFDRVLVMRRGQLLFSIPAAGFLERARSAGVSLPENVNPADFLIELLADPSQEAVVERLAAEFRQAAPVPVRLAVLETAETVDPDGVDGRAVLGYTLSAGQQYGAYRADRKFGLLPHALISAYEVLHYEAKYVQSYQAQFGVLLSRAVRQQVRNPVLFFRFLLQYTVVALFAGSLWWRLGYTYTAVGNRIGAVFFIQITLVFPPSADAAQRWFQKRQVYLAEHAQGLYGTAGFFLAELLVDLPVYVFMVFYTIVIAYFMVNMNSSLQLCLLLGVQFLLMLYSTLFLALFFQFVFNSFVAAIAVFMTTVSILFTFAGPYINPSSVPSYWSWMPWVSQFAYMFRAYLYLILHGQDVVCDPGQSCPLDSGATMFELYGQQGWTLLSATLTNVGYTAGVIALFACASYLMLRYRRFS</sequence>
<dbReference type="EMBL" id="AUWU02000004">
    <property type="protein sequence ID" value="KAH0573931.1"/>
    <property type="molecule type" value="Genomic_DNA"/>
</dbReference>
<evidence type="ECO:0000256" key="7">
    <source>
        <dbReference type="ARBA" id="ARBA00023136"/>
    </source>
</evidence>
<proteinExistence type="predicted"/>
<evidence type="ECO:0000256" key="5">
    <source>
        <dbReference type="ARBA" id="ARBA00022840"/>
    </source>
</evidence>
<feature type="transmembrane region" description="Helical" evidence="8">
    <location>
        <begin position="577"/>
        <end position="599"/>
    </location>
</feature>
<dbReference type="EMBL" id="KI546126">
    <property type="protein sequence ID" value="EST44162.1"/>
    <property type="molecule type" value="Genomic_DNA"/>
</dbReference>
<keyword evidence="5" id="KW-0067">ATP-binding</keyword>
<dbReference type="AlphaFoldDB" id="V6LI03"/>
<name>V6LI03_9EUKA</name>
<dbReference type="OrthoDB" id="245989at2759"/>
<dbReference type="SUPFAM" id="SSF52540">
    <property type="entry name" value="P-loop containing nucleoside triphosphate hydrolases"/>
    <property type="match status" value="1"/>
</dbReference>
<dbReference type="Pfam" id="PF01061">
    <property type="entry name" value="ABC2_membrane"/>
    <property type="match status" value="1"/>
</dbReference>
<evidence type="ECO:0000256" key="6">
    <source>
        <dbReference type="ARBA" id="ARBA00022989"/>
    </source>
</evidence>
<evidence type="ECO:0000256" key="1">
    <source>
        <dbReference type="ARBA" id="ARBA00004141"/>
    </source>
</evidence>
<accession>V6LI03</accession>
<dbReference type="VEuPathDB" id="GiardiaDB:SS50377_23866"/>
<dbReference type="InterPro" id="IPR013525">
    <property type="entry name" value="ABC2_TM"/>
</dbReference>
<dbReference type="PANTHER" id="PTHR48041:SF139">
    <property type="entry name" value="PROTEIN SCARLET"/>
    <property type="match status" value="1"/>
</dbReference>
<dbReference type="Proteomes" id="UP000018208">
    <property type="component" value="Unassembled WGS sequence"/>
</dbReference>
<comment type="subcellular location">
    <subcellularLocation>
        <location evidence="1">Membrane</location>
        <topology evidence="1">Multi-pass membrane protein</topology>
    </subcellularLocation>
</comment>
<feature type="transmembrane region" description="Helical" evidence="8">
    <location>
        <begin position="518"/>
        <end position="540"/>
    </location>
</feature>
<feature type="transmembrane region" description="Helical" evidence="8">
    <location>
        <begin position="639"/>
        <end position="657"/>
    </location>
</feature>
<dbReference type="Pfam" id="PF00005">
    <property type="entry name" value="ABC_tran"/>
    <property type="match status" value="1"/>
</dbReference>
<organism evidence="10">
    <name type="scientific">Spironucleus salmonicida</name>
    <dbReference type="NCBI Taxonomy" id="348837"/>
    <lineage>
        <taxon>Eukaryota</taxon>
        <taxon>Metamonada</taxon>
        <taxon>Diplomonadida</taxon>
        <taxon>Hexamitidae</taxon>
        <taxon>Hexamitinae</taxon>
        <taxon>Spironucleus</taxon>
    </lineage>
</organism>
<dbReference type="SMART" id="SM00382">
    <property type="entry name" value="AAA"/>
    <property type="match status" value="1"/>
</dbReference>
<evidence type="ECO:0000256" key="8">
    <source>
        <dbReference type="SAM" id="Phobius"/>
    </source>
</evidence>
<evidence type="ECO:0000256" key="4">
    <source>
        <dbReference type="ARBA" id="ARBA00022741"/>
    </source>
</evidence>
<keyword evidence="6 8" id="KW-1133">Transmembrane helix</keyword>
<reference evidence="10 11" key="1">
    <citation type="journal article" date="2014" name="PLoS Genet.">
        <title>The Genome of Spironucleus salmonicida Highlights a Fish Pathogen Adapted to Fluctuating Environments.</title>
        <authorList>
            <person name="Xu F."/>
            <person name="Jerlstrom-Hultqvist J."/>
            <person name="Einarsson E."/>
            <person name="Astvaldsson A."/>
            <person name="Svard S.G."/>
            <person name="Andersson J.O."/>
        </authorList>
    </citation>
    <scope>NUCLEOTIDE SEQUENCE</scope>
    <source>
        <strain evidence="11">ATCC 50377</strain>
    </source>
</reference>
<dbReference type="GeneID" id="94297889"/>
<feature type="transmembrane region" description="Helical" evidence="8">
    <location>
        <begin position="492"/>
        <end position="511"/>
    </location>
</feature>
<dbReference type="Gene3D" id="3.40.50.300">
    <property type="entry name" value="P-loop containing nucleotide triphosphate hydrolases"/>
    <property type="match status" value="1"/>
</dbReference>
<evidence type="ECO:0000313" key="13">
    <source>
        <dbReference type="Proteomes" id="UP000018208"/>
    </source>
</evidence>
<dbReference type="PROSITE" id="PS50893">
    <property type="entry name" value="ABC_TRANSPORTER_2"/>
    <property type="match status" value="1"/>
</dbReference>
<gene>
    <name evidence="11" type="ORF">SS50377_23866</name>
    <name evidence="12" type="ORF">SS50377_23876</name>
    <name evidence="10" type="ORF">SS50377_ja008</name>
</gene>
<dbReference type="PANTHER" id="PTHR48041">
    <property type="entry name" value="ABC TRANSPORTER G FAMILY MEMBER 28"/>
    <property type="match status" value="1"/>
</dbReference>
<keyword evidence="7 8" id="KW-0472">Membrane</keyword>
<dbReference type="GO" id="GO:0140359">
    <property type="term" value="F:ABC-type transporter activity"/>
    <property type="evidence" value="ECO:0007669"/>
    <property type="project" value="InterPro"/>
</dbReference>